<evidence type="ECO:0000259" key="6">
    <source>
        <dbReference type="PROSITE" id="PS50977"/>
    </source>
</evidence>
<dbReference type="InterPro" id="IPR036271">
    <property type="entry name" value="Tet_transcr_reg_TetR-rel_C_sf"/>
</dbReference>
<dbReference type="Pfam" id="PF16859">
    <property type="entry name" value="TetR_C_11"/>
    <property type="match status" value="1"/>
</dbReference>
<accession>D3Q9T4</accession>
<dbReference type="PANTHER" id="PTHR30055">
    <property type="entry name" value="HTH-TYPE TRANSCRIPTIONAL REGULATOR RUTR"/>
    <property type="match status" value="1"/>
</dbReference>
<dbReference type="InterPro" id="IPR009057">
    <property type="entry name" value="Homeodomain-like_sf"/>
</dbReference>
<dbReference type="PROSITE" id="PS50977">
    <property type="entry name" value="HTH_TETR_2"/>
    <property type="match status" value="1"/>
</dbReference>
<dbReference type="AlphaFoldDB" id="D3Q9T4"/>
<dbReference type="Proteomes" id="UP000000844">
    <property type="component" value="Chromosome"/>
</dbReference>
<evidence type="ECO:0000256" key="3">
    <source>
        <dbReference type="ARBA" id="ARBA00023163"/>
    </source>
</evidence>
<gene>
    <name evidence="7" type="ordered locus">Snas_4993</name>
</gene>
<evidence type="ECO:0000256" key="4">
    <source>
        <dbReference type="PROSITE-ProRule" id="PRU00335"/>
    </source>
</evidence>
<dbReference type="InterPro" id="IPR011075">
    <property type="entry name" value="TetR_C"/>
</dbReference>
<reference evidence="7 8" key="1">
    <citation type="journal article" date="2009" name="Stand. Genomic Sci.">
        <title>Complete genome sequence of Stackebrandtia nassauensis type strain (LLR-40K-21).</title>
        <authorList>
            <person name="Munk C."/>
            <person name="Lapidus A."/>
            <person name="Copeland A."/>
            <person name="Jando M."/>
            <person name="Mayilraj S."/>
            <person name="Glavina Del Rio T."/>
            <person name="Nolan M."/>
            <person name="Chen F."/>
            <person name="Lucas S."/>
            <person name="Tice H."/>
            <person name="Cheng J.F."/>
            <person name="Han C."/>
            <person name="Detter J.C."/>
            <person name="Bruce D."/>
            <person name="Goodwin L."/>
            <person name="Chain P."/>
            <person name="Pitluck S."/>
            <person name="Goker M."/>
            <person name="Ovchinikova G."/>
            <person name="Pati A."/>
            <person name="Ivanova N."/>
            <person name="Mavromatis K."/>
            <person name="Chen A."/>
            <person name="Palaniappan K."/>
            <person name="Land M."/>
            <person name="Hauser L."/>
            <person name="Chang Y.J."/>
            <person name="Jeffries C.D."/>
            <person name="Bristow J."/>
            <person name="Eisen J.A."/>
            <person name="Markowitz V."/>
            <person name="Hugenholtz P."/>
            <person name="Kyrpides N.C."/>
            <person name="Klenk H.P."/>
        </authorList>
    </citation>
    <scope>NUCLEOTIDE SEQUENCE [LARGE SCALE GENOMIC DNA]</scope>
    <source>
        <strain evidence="8">DSM 44728 / CIP 108903 / NRRL B-16338 / NBRC 102104 / LLR-40K-21</strain>
    </source>
</reference>
<dbReference type="SUPFAM" id="SSF46689">
    <property type="entry name" value="Homeodomain-like"/>
    <property type="match status" value="1"/>
</dbReference>
<dbReference type="eggNOG" id="COG1309">
    <property type="taxonomic scope" value="Bacteria"/>
</dbReference>
<name>D3Q9T4_STANL</name>
<evidence type="ECO:0000313" key="7">
    <source>
        <dbReference type="EMBL" id="ADD44630.1"/>
    </source>
</evidence>
<evidence type="ECO:0000313" key="8">
    <source>
        <dbReference type="Proteomes" id="UP000000844"/>
    </source>
</evidence>
<dbReference type="Pfam" id="PF00440">
    <property type="entry name" value="TetR_N"/>
    <property type="match status" value="1"/>
</dbReference>
<feature type="domain" description="HTH tetR-type" evidence="6">
    <location>
        <begin position="20"/>
        <end position="81"/>
    </location>
</feature>
<protein>
    <submittedName>
        <fullName evidence="7">Transcriptional regulator, TetR family</fullName>
    </submittedName>
</protein>
<organism evidence="7 8">
    <name type="scientific">Stackebrandtia nassauensis (strain DSM 44728 / CIP 108903 / NRRL B-16338 / NBRC 102104 / LLR-40K-21)</name>
    <dbReference type="NCBI Taxonomy" id="446470"/>
    <lineage>
        <taxon>Bacteria</taxon>
        <taxon>Bacillati</taxon>
        <taxon>Actinomycetota</taxon>
        <taxon>Actinomycetes</taxon>
        <taxon>Glycomycetales</taxon>
        <taxon>Glycomycetaceae</taxon>
        <taxon>Stackebrandtia</taxon>
    </lineage>
</organism>
<dbReference type="EMBL" id="CP001778">
    <property type="protein sequence ID" value="ADD44630.1"/>
    <property type="molecule type" value="Genomic_DNA"/>
</dbReference>
<keyword evidence="3" id="KW-0804">Transcription</keyword>
<feature type="DNA-binding region" description="H-T-H motif" evidence="4">
    <location>
        <begin position="44"/>
        <end position="63"/>
    </location>
</feature>
<evidence type="ECO:0000256" key="2">
    <source>
        <dbReference type="ARBA" id="ARBA00023125"/>
    </source>
</evidence>
<dbReference type="GO" id="GO:0003700">
    <property type="term" value="F:DNA-binding transcription factor activity"/>
    <property type="evidence" value="ECO:0007669"/>
    <property type="project" value="TreeGrafter"/>
</dbReference>
<dbReference type="KEGG" id="sna:Snas_4993"/>
<keyword evidence="2 4" id="KW-0238">DNA-binding</keyword>
<dbReference type="HOGENOM" id="CLU_069356_25_6_11"/>
<dbReference type="InterPro" id="IPR050109">
    <property type="entry name" value="HTH-type_TetR-like_transc_reg"/>
</dbReference>
<evidence type="ECO:0000256" key="1">
    <source>
        <dbReference type="ARBA" id="ARBA00023015"/>
    </source>
</evidence>
<dbReference type="GO" id="GO:0000976">
    <property type="term" value="F:transcription cis-regulatory region binding"/>
    <property type="evidence" value="ECO:0007669"/>
    <property type="project" value="TreeGrafter"/>
</dbReference>
<feature type="region of interest" description="Disordered" evidence="5">
    <location>
        <begin position="1"/>
        <end position="21"/>
    </location>
</feature>
<dbReference type="PROSITE" id="PS01081">
    <property type="entry name" value="HTH_TETR_1"/>
    <property type="match status" value="1"/>
</dbReference>
<dbReference type="SUPFAM" id="SSF48498">
    <property type="entry name" value="Tetracyclin repressor-like, C-terminal domain"/>
    <property type="match status" value="1"/>
</dbReference>
<keyword evidence="1" id="KW-0805">Transcription regulation</keyword>
<dbReference type="InterPro" id="IPR023772">
    <property type="entry name" value="DNA-bd_HTH_TetR-type_CS"/>
</dbReference>
<dbReference type="InterPro" id="IPR001647">
    <property type="entry name" value="HTH_TetR"/>
</dbReference>
<evidence type="ECO:0000256" key="5">
    <source>
        <dbReference type="SAM" id="MobiDB-lite"/>
    </source>
</evidence>
<dbReference type="STRING" id="446470.Snas_4993"/>
<dbReference type="RefSeq" id="WP_013020201.1">
    <property type="nucleotide sequence ID" value="NC_013947.1"/>
</dbReference>
<proteinExistence type="predicted"/>
<sequence>MDVRHDTQQAVRPKGRPRSTAVGEAITEATLDLIAESGSIETLSIEAIATRAGVGKATIYRRWPNKEALVVDAVGTLKGAIPELDGDSVRADLIVLANTIRRSSDTREGKILPCLILELKRNPELARQYDKAMNSRREVTKDVLRGGIARGELRADIDIDTVTAMFSAPLLMMSVMGNYNEVEREGLAERVVDTLLNGIAAR</sequence>
<dbReference type="OrthoDB" id="9796019at2"/>
<dbReference type="Gene3D" id="1.10.10.60">
    <property type="entry name" value="Homeodomain-like"/>
    <property type="match status" value="1"/>
</dbReference>
<keyword evidence="8" id="KW-1185">Reference proteome</keyword>
<dbReference type="Gene3D" id="1.10.357.10">
    <property type="entry name" value="Tetracycline Repressor, domain 2"/>
    <property type="match status" value="1"/>
</dbReference>
<dbReference type="PANTHER" id="PTHR30055:SF148">
    <property type="entry name" value="TETR-FAMILY TRANSCRIPTIONAL REGULATOR"/>
    <property type="match status" value="1"/>
</dbReference>